<dbReference type="Gene3D" id="3.30.420.10">
    <property type="entry name" value="Ribonuclease H-like superfamily/Ribonuclease H"/>
    <property type="match status" value="1"/>
</dbReference>
<reference evidence="6 7" key="1">
    <citation type="submission" date="2018-08" db="EMBL/GenBank/DDBJ databases">
        <title>A genome reference for cultivated species of the human gut microbiota.</title>
        <authorList>
            <person name="Zou Y."/>
            <person name="Xue W."/>
            <person name="Luo G."/>
        </authorList>
    </citation>
    <scope>NUCLEOTIDE SEQUENCE [LARGE SCALE GENOMIC DNA]</scope>
    <source>
        <strain evidence="6 7">OF02-7</strain>
    </source>
</reference>
<accession>A0A413IJM0</accession>
<dbReference type="PANTHER" id="PTHR30231">
    <property type="entry name" value="DNA POLYMERASE III SUBUNIT EPSILON"/>
    <property type="match status" value="1"/>
</dbReference>
<gene>
    <name evidence="6" type="ORF">DXA50_15875</name>
    <name evidence="5" type="ORF">I6J59_18760</name>
    <name evidence="4" type="ORF">K8V05_17570</name>
</gene>
<dbReference type="OrthoDB" id="9803913at2"/>
<sequence length="176" mass="19992">MLKNFTAIDFETANRYPTSACSIGIVVVQDGEITEEFSHLIKPEPYYFNKKFIEIHGITPAMVEDAPSFYDLWSVIGHYFDTEALVAHNAGFDISVLKACLERADLYARLPESFCTCRLSRKWVKGLPNYKLNTLCDHFGIALNHHEALSDARGAAKIMIELSKLSLFHDFFPHCQ</sequence>
<evidence type="ECO:0000313" key="6">
    <source>
        <dbReference type="EMBL" id="RGY13801.1"/>
    </source>
</evidence>
<dbReference type="SUPFAM" id="SSF53098">
    <property type="entry name" value="Ribonuclease H-like"/>
    <property type="match status" value="1"/>
</dbReference>
<evidence type="ECO:0000313" key="7">
    <source>
        <dbReference type="Proteomes" id="UP000286063"/>
    </source>
</evidence>
<keyword evidence="8" id="KW-1185">Reference proteome</keyword>
<evidence type="ECO:0000256" key="1">
    <source>
        <dbReference type="ARBA" id="ARBA00025483"/>
    </source>
</evidence>
<comment type="function">
    <text evidence="1">DNA polymerase III is a complex, multichain enzyme responsible for most of the replicative synthesis in bacteria. The epsilon subunit contain the editing function and is a proofreading 3'-5' exonuclease.</text>
</comment>
<dbReference type="InterPro" id="IPR036397">
    <property type="entry name" value="RNaseH_sf"/>
</dbReference>
<comment type="subunit">
    <text evidence="2">DNA polymerase III contains a core (composed of alpha, epsilon and theta chains) that associates with a tau subunit. This core dimerizes to form the POLIII' complex. PolIII' associates with the gamma complex (composed of gamma, delta, delta', psi and chi chains) and with the beta chain to form the complete DNA polymerase III complex.</text>
</comment>
<dbReference type="InterPro" id="IPR006054">
    <property type="entry name" value="DnaQ"/>
</dbReference>
<evidence type="ECO:0000313" key="4">
    <source>
        <dbReference type="EMBL" id="HJF72561.1"/>
    </source>
</evidence>
<dbReference type="AlphaFoldDB" id="A0A413IJM0"/>
<dbReference type="GO" id="GO:0003677">
    <property type="term" value="F:DNA binding"/>
    <property type="evidence" value="ECO:0007669"/>
    <property type="project" value="InterPro"/>
</dbReference>
<evidence type="ECO:0000313" key="8">
    <source>
        <dbReference type="Proteomes" id="UP000654720"/>
    </source>
</evidence>
<dbReference type="GO" id="GO:0008408">
    <property type="term" value="F:3'-5' exonuclease activity"/>
    <property type="evidence" value="ECO:0007669"/>
    <property type="project" value="TreeGrafter"/>
</dbReference>
<dbReference type="GO" id="GO:0005829">
    <property type="term" value="C:cytosol"/>
    <property type="evidence" value="ECO:0007669"/>
    <property type="project" value="TreeGrafter"/>
</dbReference>
<dbReference type="GeneID" id="93097370"/>
<dbReference type="EMBL" id="DYVS01000338">
    <property type="protein sequence ID" value="HJF72561.1"/>
    <property type="molecule type" value="Genomic_DNA"/>
</dbReference>
<dbReference type="SMART" id="SM00479">
    <property type="entry name" value="EXOIII"/>
    <property type="match status" value="1"/>
</dbReference>
<evidence type="ECO:0000259" key="3">
    <source>
        <dbReference type="SMART" id="SM00479"/>
    </source>
</evidence>
<organism evidence="6 7">
    <name type="scientific">Butyricimonas virosa</name>
    <dbReference type="NCBI Taxonomy" id="544645"/>
    <lineage>
        <taxon>Bacteria</taxon>
        <taxon>Pseudomonadati</taxon>
        <taxon>Bacteroidota</taxon>
        <taxon>Bacteroidia</taxon>
        <taxon>Bacteroidales</taxon>
        <taxon>Odoribacteraceae</taxon>
        <taxon>Butyricimonas</taxon>
    </lineage>
</organism>
<dbReference type="Proteomes" id="UP000742098">
    <property type="component" value="Unassembled WGS sequence"/>
</dbReference>
<evidence type="ECO:0000256" key="2">
    <source>
        <dbReference type="ARBA" id="ARBA00026073"/>
    </source>
</evidence>
<reference evidence="5 8" key="3">
    <citation type="submission" date="2021-02" db="EMBL/GenBank/DDBJ databases">
        <title>FDA dAtabase for Regulatory Grade micrObial Sequences (FDA-ARGOS): Supporting development and validation of Infectious Disease Dx tests.</title>
        <authorList>
            <person name="Carlson P."/>
            <person name="Fischbach M."/>
            <person name="Hastie J."/>
            <person name="Bilen M."/>
            <person name="Cheng A."/>
            <person name="Tallon L."/>
            <person name="Sadzewicz L."/>
            <person name="Zhao X."/>
            <person name="Boylan J."/>
            <person name="Ott S."/>
            <person name="Bowen H."/>
            <person name="Vavikolanu K."/>
            <person name="Mehta A."/>
            <person name="Aluvathingal J."/>
            <person name="Nadendla S."/>
            <person name="Yan Y."/>
            <person name="Sichtig H."/>
        </authorList>
    </citation>
    <scope>NUCLEOTIDE SEQUENCE [LARGE SCALE GENOMIC DNA]</scope>
    <source>
        <strain evidence="5 8">FDAARGOS_1229</strain>
    </source>
</reference>
<dbReference type="GO" id="GO:0003887">
    <property type="term" value="F:DNA-directed DNA polymerase activity"/>
    <property type="evidence" value="ECO:0007669"/>
    <property type="project" value="InterPro"/>
</dbReference>
<dbReference type="EMBL" id="CP069450">
    <property type="protein sequence ID" value="QRO49884.1"/>
    <property type="molecule type" value="Genomic_DNA"/>
</dbReference>
<dbReference type="Proteomes" id="UP000654720">
    <property type="component" value="Chromosome"/>
</dbReference>
<dbReference type="FunFam" id="3.30.420.10:FF:000045">
    <property type="entry name" value="3'-5' exonuclease DinG"/>
    <property type="match status" value="1"/>
</dbReference>
<dbReference type="EMBL" id="QSCR01000034">
    <property type="protein sequence ID" value="RGY13801.1"/>
    <property type="molecule type" value="Genomic_DNA"/>
</dbReference>
<reference evidence="4" key="4">
    <citation type="submission" date="2021-09" db="EMBL/GenBank/DDBJ databases">
        <authorList>
            <person name="Gilroy R."/>
        </authorList>
    </citation>
    <scope>NUCLEOTIDE SEQUENCE</scope>
    <source>
        <strain evidence="4">6966</strain>
    </source>
</reference>
<keyword evidence="4" id="KW-0540">Nuclease</keyword>
<reference evidence="4" key="2">
    <citation type="journal article" date="2021" name="PeerJ">
        <title>Extensive microbial diversity within the chicken gut microbiome revealed by metagenomics and culture.</title>
        <authorList>
            <person name="Gilroy R."/>
            <person name="Ravi A."/>
            <person name="Getino M."/>
            <person name="Pursley I."/>
            <person name="Horton D.L."/>
            <person name="Alikhan N.F."/>
            <person name="Baker D."/>
            <person name="Gharbi K."/>
            <person name="Hall N."/>
            <person name="Watson M."/>
            <person name="Adriaenssens E.M."/>
            <person name="Foster-Nyarko E."/>
            <person name="Jarju S."/>
            <person name="Secka A."/>
            <person name="Antonio M."/>
            <person name="Oren A."/>
            <person name="Chaudhuri R.R."/>
            <person name="La Ragione R."/>
            <person name="Hildebrand F."/>
            <person name="Pallen M.J."/>
        </authorList>
    </citation>
    <scope>NUCLEOTIDE SEQUENCE</scope>
    <source>
        <strain evidence="4">6966</strain>
    </source>
</reference>
<dbReference type="NCBIfam" id="TIGR00573">
    <property type="entry name" value="dnaq"/>
    <property type="match status" value="1"/>
</dbReference>
<dbReference type="CDD" id="cd06130">
    <property type="entry name" value="DNA_pol_III_epsilon_like"/>
    <property type="match status" value="1"/>
</dbReference>
<dbReference type="Pfam" id="PF00929">
    <property type="entry name" value="RNase_T"/>
    <property type="match status" value="1"/>
</dbReference>
<dbReference type="RefSeq" id="WP_051465911.1">
    <property type="nucleotide sequence ID" value="NZ_CAJKXH010000012.1"/>
</dbReference>
<dbReference type="InterPro" id="IPR012337">
    <property type="entry name" value="RNaseH-like_sf"/>
</dbReference>
<proteinExistence type="predicted"/>
<keyword evidence="4" id="KW-0269">Exonuclease</keyword>
<dbReference type="Proteomes" id="UP000286063">
    <property type="component" value="Unassembled WGS sequence"/>
</dbReference>
<dbReference type="InterPro" id="IPR013520">
    <property type="entry name" value="Ribonucl_H"/>
</dbReference>
<keyword evidence="4" id="KW-0378">Hydrolase</keyword>
<feature type="domain" description="Exonuclease" evidence="3">
    <location>
        <begin position="4"/>
        <end position="168"/>
    </location>
</feature>
<protein>
    <submittedName>
        <fullName evidence="4">3'-5' exonuclease</fullName>
    </submittedName>
    <submittedName>
        <fullName evidence="6">DNA polymerase III</fullName>
    </submittedName>
</protein>
<evidence type="ECO:0000313" key="5">
    <source>
        <dbReference type="EMBL" id="QRO49884.1"/>
    </source>
</evidence>
<name>A0A413IJM0_9BACT</name>
<dbReference type="PANTHER" id="PTHR30231:SF42">
    <property type="entry name" value="EXONUCLEASE"/>
    <property type="match status" value="1"/>
</dbReference>
<dbReference type="GO" id="GO:0006260">
    <property type="term" value="P:DNA replication"/>
    <property type="evidence" value="ECO:0007669"/>
    <property type="project" value="InterPro"/>
</dbReference>